<dbReference type="InterPro" id="IPR015886">
    <property type="entry name" value="H2TH_FPG"/>
</dbReference>
<dbReference type="InterPro" id="IPR035937">
    <property type="entry name" value="FPG_N"/>
</dbReference>
<dbReference type="Proteomes" id="UP000036270">
    <property type="component" value="Unassembled WGS sequence"/>
</dbReference>
<dbReference type="GO" id="GO:0006284">
    <property type="term" value="P:base-excision repair"/>
    <property type="evidence" value="ECO:0007669"/>
    <property type="project" value="InterPro"/>
</dbReference>
<dbReference type="PROSITE" id="PS01242">
    <property type="entry name" value="ZF_FPG_1"/>
    <property type="match status" value="1"/>
</dbReference>
<evidence type="ECO:0000256" key="8">
    <source>
        <dbReference type="ARBA" id="ARBA00022833"/>
    </source>
</evidence>
<feature type="active site" description="Schiff-base intermediate with DNA" evidence="15">
    <location>
        <position position="2"/>
    </location>
</feature>
<evidence type="ECO:0000256" key="9">
    <source>
        <dbReference type="ARBA" id="ARBA00023125"/>
    </source>
</evidence>
<feature type="active site" description="Proton donor; for delta-elimination activity" evidence="15">
    <location>
        <position position="261"/>
    </location>
</feature>
<evidence type="ECO:0000256" key="7">
    <source>
        <dbReference type="ARBA" id="ARBA00022801"/>
    </source>
</evidence>
<comment type="caution">
    <text evidence="18">The sequence shown here is derived from an EMBL/GenBank/DDBJ whole genome shotgun (WGS) entry which is preliminary data.</text>
</comment>
<dbReference type="Pfam" id="PF06831">
    <property type="entry name" value="H2TH"/>
    <property type="match status" value="1"/>
</dbReference>
<feature type="binding site" evidence="15">
    <location>
        <position position="111"/>
    </location>
    <ligand>
        <name>DNA</name>
        <dbReference type="ChEBI" id="CHEBI:16991"/>
    </ligand>
</feature>
<dbReference type="SMART" id="SM00898">
    <property type="entry name" value="Fapy_DNA_glyco"/>
    <property type="match status" value="1"/>
</dbReference>
<comment type="catalytic activity">
    <reaction evidence="14 15">
        <text>2'-deoxyribonucleotide-(2'-deoxyribose 5'-phosphate)-2'-deoxyribonucleotide-DNA = a 3'-end 2'-deoxyribonucleotide-(2,3-dehydro-2,3-deoxyribose 5'-phosphate)-DNA + a 5'-end 5'-phospho-2'-deoxyribonucleoside-DNA + H(+)</text>
        <dbReference type="Rhea" id="RHEA:66592"/>
        <dbReference type="Rhea" id="RHEA-COMP:13180"/>
        <dbReference type="Rhea" id="RHEA-COMP:16897"/>
        <dbReference type="Rhea" id="RHEA-COMP:17067"/>
        <dbReference type="ChEBI" id="CHEBI:15378"/>
        <dbReference type="ChEBI" id="CHEBI:136412"/>
        <dbReference type="ChEBI" id="CHEBI:157695"/>
        <dbReference type="ChEBI" id="CHEBI:167181"/>
        <dbReference type="EC" id="4.2.99.18"/>
    </reaction>
</comment>
<dbReference type="PANTHER" id="PTHR22993:SF9">
    <property type="entry name" value="FORMAMIDOPYRIMIDINE-DNA GLYCOSYLASE"/>
    <property type="match status" value="1"/>
</dbReference>
<evidence type="ECO:0000256" key="14">
    <source>
        <dbReference type="ARBA" id="ARBA00044632"/>
    </source>
</evidence>
<keyword evidence="7 15" id="KW-0378">Hydrolase</keyword>
<dbReference type="STRING" id="67855.RO21_01635"/>
<evidence type="ECO:0000256" key="10">
    <source>
        <dbReference type="ARBA" id="ARBA00023204"/>
    </source>
</evidence>
<feature type="binding site" evidence="15">
    <location>
        <position position="152"/>
    </location>
    <ligand>
        <name>DNA</name>
        <dbReference type="ChEBI" id="CHEBI:16991"/>
    </ligand>
</feature>
<evidence type="ECO:0000256" key="5">
    <source>
        <dbReference type="ARBA" id="ARBA00022763"/>
    </source>
</evidence>
<dbReference type="GO" id="GO:0034039">
    <property type="term" value="F:8-oxo-7,8-dihydroguanine DNA N-glycosylase activity"/>
    <property type="evidence" value="ECO:0007669"/>
    <property type="project" value="TreeGrafter"/>
</dbReference>
<keyword evidence="10 15" id="KW-0234">DNA repair</keyword>
<dbReference type="EC" id="4.2.99.18" evidence="15"/>
<dbReference type="SUPFAM" id="SSF46946">
    <property type="entry name" value="S13-like H2TH domain"/>
    <property type="match status" value="1"/>
</dbReference>
<dbReference type="EMBL" id="JWIZ01000008">
    <property type="protein sequence ID" value="KMK52315.1"/>
    <property type="molecule type" value="Genomic_DNA"/>
</dbReference>
<evidence type="ECO:0000313" key="19">
    <source>
        <dbReference type="Proteomes" id="UP000036270"/>
    </source>
</evidence>
<evidence type="ECO:0000256" key="3">
    <source>
        <dbReference type="ARBA" id="ARBA00011245"/>
    </source>
</evidence>
<evidence type="ECO:0000259" key="16">
    <source>
        <dbReference type="PROSITE" id="PS51066"/>
    </source>
</evidence>
<dbReference type="Gene3D" id="1.10.8.50">
    <property type="match status" value="1"/>
</dbReference>
<comment type="cofactor">
    <cofactor evidence="15">
        <name>Zn(2+)</name>
        <dbReference type="ChEBI" id="CHEBI:29105"/>
    </cofactor>
    <text evidence="15">Binds 1 zinc ion per subunit.</text>
</comment>
<dbReference type="GO" id="GO:0140078">
    <property type="term" value="F:class I DNA-(apurinic or apyrimidinic site) endonuclease activity"/>
    <property type="evidence" value="ECO:0007669"/>
    <property type="project" value="UniProtKB-EC"/>
</dbReference>
<sequence length="274" mass="30555">MPELPEVETSLRGIEPYLHGETIKQIISRTERLRWAISPQLAQMQGAKIQRLSRRAKYLIIHTDRGDILVHLGMSGSLGILSEQQPKAIGKHDHVDLITESGTILRYNDPRKFGAWLWVEKAENAELLAKLGPEPLSDAFTSGYLYEKSRKKTVAVKNFIMNNEVVVGVGNIYACESLFMAGIHPDIAAQNLSQAQCEKLTDVIKSVLRKAIIQGGTTLKDFIQPDGKPGYFAQVLQVYGRKGEECNDCGNIIQAKVIGQRNSYFCPHCQPLPK</sequence>
<dbReference type="SUPFAM" id="SSF81624">
    <property type="entry name" value="N-terminal domain of MutM-like DNA repair proteins"/>
    <property type="match status" value="1"/>
</dbReference>
<evidence type="ECO:0000259" key="17">
    <source>
        <dbReference type="PROSITE" id="PS51068"/>
    </source>
</evidence>
<dbReference type="Gene3D" id="3.20.190.10">
    <property type="entry name" value="MutM-like, N-terminal"/>
    <property type="match status" value="1"/>
</dbReference>
<dbReference type="InterPro" id="IPR010663">
    <property type="entry name" value="Znf_FPG/IleRS"/>
</dbReference>
<keyword evidence="9 15" id="KW-0238">DNA-binding</keyword>
<comment type="similarity">
    <text evidence="2 15">Belongs to the FPG family.</text>
</comment>
<dbReference type="EC" id="3.2.2.23" evidence="15"/>
<dbReference type="AlphaFoldDB" id="A0A0J5P9C5"/>
<evidence type="ECO:0000313" key="18">
    <source>
        <dbReference type="EMBL" id="KMK52315.1"/>
    </source>
</evidence>
<comment type="subunit">
    <text evidence="3 15">Monomer.</text>
</comment>
<dbReference type="GO" id="GO:0008270">
    <property type="term" value="F:zinc ion binding"/>
    <property type="evidence" value="ECO:0007669"/>
    <property type="project" value="UniProtKB-UniRule"/>
</dbReference>
<keyword evidence="13 15" id="KW-0326">Glycosidase</keyword>
<keyword evidence="4 15" id="KW-0479">Metal-binding</keyword>
<evidence type="ECO:0000256" key="4">
    <source>
        <dbReference type="ARBA" id="ARBA00022723"/>
    </source>
</evidence>
<feature type="active site" description="Proton donor" evidence="15">
    <location>
        <position position="3"/>
    </location>
</feature>
<evidence type="ECO:0000256" key="12">
    <source>
        <dbReference type="ARBA" id="ARBA00023268"/>
    </source>
</evidence>
<dbReference type="InterPro" id="IPR000214">
    <property type="entry name" value="Znf_DNA_glyclase/AP_lyase"/>
</dbReference>
<proteinExistence type="inferred from homology"/>
<evidence type="ECO:0000256" key="15">
    <source>
        <dbReference type="HAMAP-Rule" id="MF_00103"/>
    </source>
</evidence>
<dbReference type="FunFam" id="3.20.190.10:FF:000001">
    <property type="entry name" value="Formamidopyrimidine-DNA glycosylase"/>
    <property type="match status" value="1"/>
</dbReference>
<evidence type="ECO:0000256" key="1">
    <source>
        <dbReference type="ARBA" id="ARBA00001668"/>
    </source>
</evidence>
<dbReference type="InterPro" id="IPR015887">
    <property type="entry name" value="DNA_glyclase_Znf_dom_DNA_BS"/>
</dbReference>
<feature type="domain" description="Formamidopyrimidine-DNA glycosylase catalytic" evidence="17">
    <location>
        <begin position="2"/>
        <end position="114"/>
    </location>
</feature>
<dbReference type="HAMAP" id="MF_00103">
    <property type="entry name" value="Fapy_DNA_glycosyl"/>
    <property type="match status" value="1"/>
</dbReference>
<evidence type="ECO:0000256" key="11">
    <source>
        <dbReference type="ARBA" id="ARBA00023239"/>
    </source>
</evidence>
<dbReference type="Pfam" id="PF01149">
    <property type="entry name" value="Fapy_DNA_glyco"/>
    <property type="match status" value="1"/>
</dbReference>
<dbReference type="GO" id="GO:0003684">
    <property type="term" value="F:damaged DNA binding"/>
    <property type="evidence" value="ECO:0007669"/>
    <property type="project" value="InterPro"/>
</dbReference>
<dbReference type="CDD" id="cd08966">
    <property type="entry name" value="EcFpg-like_N"/>
    <property type="match status" value="1"/>
</dbReference>
<keyword evidence="12 15" id="KW-0511">Multifunctional enzyme</keyword>
<dbReference type="InterPro" id="IPR010979">
    <property type="entry name" value="Ribosomal_uS13-like_H2TH"/>
</dbReference>
<dbReference type="NCBIfam" id="TIGR00577">
    <property type="entry name" value="fpg"/>
    <property type="match status" value="1"/>
</dbReference>
<feature type="domain" description="FPG-type" evidence="16">
    <location>
        <begin position="237"/>
        <end position="271"/>
    </location>
</feature>
<accession>A0A0J5P9C5</accession>
<name>A0A0J5P9C5_9PAST</name>
<keyword evidence="8 15" id="KW-0862">Zinc</keyword>
<keyword evidence="6 15" id="KW-0863">Zinc-finger</keyword>
<comment type="function">
    <text evidence="15">Involved in base excision repair of DNA damaged by oxidation or by mutagenic agents. Acts as DNA glycosylase that recognizes and removes damaged bases. Has a preference for oxidized purines, such as 7,8-dihydro-8-oxoguanine (8-oxoG). Has AP (apurinic/apyrimidinic) lyase activity and introduces nicks in the DNA strand. Cleaves the DNA backbone by beta-delta elimination to generate a single-strand break at the site of the removed base with both 3'- and 5'-phosphates.</text>
</comment>
<dbReference type="Pfam" id="PF06827">
    <property type="entry name" value="zf-FPG_IleRS"/>
    <property type="match status" value="1"/>
</dbReference>
<dbReference type="PROSITE" id="PS51068">
    <property type="entry name" value="FPG_CAT"/>
    <property type="match status" value="1"/>
</dbReference>
<dbReference type="FunFam" id="1.10.8.50:FF:000003">
    <property type="entry name" value="Formamidopyrimidine-DNA glycosylase"/>
    <property type="match status" value="1"/>
</dbReference>
<evidence type="ECO:0000256" key="13">
    <source>
        <dbReference type="ARBA" id="ARBA00023295"/>
    </source>
</evidence>
<keyword evidence="19" id="KW-1185">Reference proteome</keyword>
<keyword evidence="11 15" id="KW-0456">Lyase</keyword>
<feature type="active site" description="Proton donor; for beta-elimination activity" evidence="15">
    <location>
        <position position="57"/>
    </location>
</feature>
<protein>
    <recommendedName>
        <fullName evidence="15">Formamidopyrimidine-DNA glycosylase</fullName>
        <shortName evidence="15">Fapy-DNA glycosylase</shortName>
        <ecNumber evidence="15">3.2.2.23</ecNumber>
    </recommendedName>
    <alternativeName>
        <fullName evidence="15">DNA-(apurinic or apyrimidinic site) lyase MutM</fullName>
        <shortName evidence="15">AP lyase MutM</shortName>
        <ecNumber evidence="15">4.2.99.18</ecNumber>
    </alternativeName>
</protein>
<keyword evidence="5 15" id="KW-0227">DNA damage</keyword>
<evidence type="ECO:0000256" key="2">
    <source>
        <dbReference type="ARBA" id="ARBA00009409"/>
    </source>
</evidence>
<dbReference type="SMART" id="SM01232">
    <property type="entry name" value="H2TH"/>
    <property type="match status" value="1"/>
</dbReference>
<dbReference type="RefSeq" id="WP_047976057.1">
    <property type="nucleotide sequence ID" value="NZ_JWIZ01000008.1"/>
</dbReference>
<dbReference type="PROSITE" id="PS51066">
    <property type="entry name" value="ZF_FPG_2"/>
    <property type="match status" value="1"/>
</dbReference>
<comment type="catalytic activity">
    <reaction evidence="1 15">
        <text>Hydrolysis of DNA containing ring-opened 7-methylguanine residues, releasing 2,6-diamino-4-hydroxy-5-(N-methyl)formamidopyrimidine.</text>
        <dbReference type="EC" id="3.2.2.23"/>
    </reaction>
</comment>
<reference evidence="18 19" key="1">
    <citation type="submission" date="2014-12" db="EMBL/GenBank/DDBJ databases">
        <title>Reclassification of Actinobacillus muris as Muribacter muris.</title>
        <authorList>
            <person name="Christensen H."/>
            <person name="Nicklas W."/>
            <person name="Bisgaard M."/>
        </authorList>
    </citation>
    <scope>NUCLEOTIDE SEQUENCE [LARGE SCALE GENOMIC DNA]</scope>
    <source>
        <strain evidence="18 19">Ackerman80-443D</strain>
    </source>
</reference>
<gene>
    <name evidence="15" type="primary">mutM</name>
    <name evidence="15" type="synonym">fpg</name>
    <name evidence="18" type="ORF">RO21_01635</name>
</gene>
<dbReference type="NCBIfam" id="NF002211">
    <property type="entry name" value="PRK01103.1"/>
    <property type="match status" value="1"/>
</dbReference>
<feature type="binding site" evidence="15">
    <location>
        <position position="92"/>
    </location>
    <ligand>
        <name>DNA</name>
        <dbReference type="ChEBI" id="CHEBI:16991"/>
    </ligand>
</feature>
<dbReference type="SUPFAM" id="SSF57716">
    <property type="entry name" value="Glucocorticoid receptor-like (DNA-binding domain)"/>
    <property type="match status" value="1"/>
</dbReference>
<dbReference type="InterPro" id="IPR020629">
    <property type="entry name" value="FPG_Glyclase"/>
</dbReference>
<evidence type="ECO:0000256" key="6">
    <source>
        <dbReference type="ARBA" id="ARBA00022771"/>
    </source>
</evidence>
<dbReference type="PANTHER" id="PTHR22993">
    <property type="entry name" value="FORMAMIDOPYRIMIDINE-DNA GLYCOSYLASE"/>
    <property type="match status" value="1"/>
</dbReference>
<dbReference type="PATRIC" id="fig|67855.3.peg.2301"/>
<organism evidence="18 19">
    <name type="scientific">Muribacter muris</name>
    <dbReference type="NCBI Taxonomy" id="67855"/>
    <lineage>
        <taxon>Bacteria</taxon>
        <taxon>Pseudomonadati</taxon>
        <taxon>Pseudomonadota</taxon>
        <taxon>Gammaproteobacteria</taxon>
        <taxon>Pasteurellales</taxon>
        <taxon>Pasteurellaceae</taxon>
        <taxon>Muribacter</taxon>
    </lineage>
</organism>
<dbReference type="InterPro" id="IPR012319">
    <property type="entry name" value="FPG_cat"/>
</dbReference>